<keyword evidence="4" id="KW-1185">Reference proteome</keyword>
<dbReference type="EMBL" id="BOMP01000141">
    <property type="protein sequence ID" value="GIE44711.1"/>
    <property type="molecule type" value="Genomic_DNA"/>
</dbReference>
<dbReference type="AlphaFoldDB" id="A0A7W7HLB9"/>
<name>A0A7W7HLB9_9ACTN</name>
<dbReference type="Proteomes" id="UP000590511">
    <property type="component" value="Unassembled WGS sequence"/>
</dbReference>
<reference evidence="2 3" key="1">
    <citation type="submission" date="2020-08" db="EMBL/GenBank/DDBJ databases">
        <title>Sequencing the genomes of 1000 actinobacteria strains.</title>
        <authorList>
            <person name="Klenk H.-P."/>
        </authorList>
    </citation>
    <scope>NUCLEOTIDE SEQUENCE [LARGE SCALE GENOMIC DNA]</scope>
    <source>
        <strain evidence="2 3">DSM 43150</strain>
    </source>
</reference>
<evidence type="ECO:0000313" key="1">
    <source>
        <dbReference type="EMBL" id="GIE44711.1"/>
    </source>
</evidence>
<accession>A0A7W7HLB9</accession>
<sequence>MLVPRTQHQGTRPGWDCQVCGQPWPCPTAKVELSEQYRNFPAGLSLLLHSFLIEAVDDWTADASGPPSDLYERFVGWVEPAEPNGALVREAHMVKRYGVAGLLLDVIDMPVVVHIGSTLVGVGRAYLSEGRIVLEPDPDDMGAAVEQLVLDSATAAKAMATIDEDGSVEPSQRRSRAFDA</sequence>
<evidence type="ECO:0000313" key="2">
    <source>
        <dbReference type="EMBL" id="MBB4752624.1"/>
    </source>
</evidence>
<protein>
    <submittedName>
        <fullName evidence="2">Uncharacterized protein</fullName>
    </submittedName>
</protein>
<dbReference type="Proteomes" id="UP000631312">
    <property type="component" value="Unassembled WGS sequence"/>
</dbReference>
<proteinExistence type="predicted"/>
<evidence type="ECO:0000313" key="3">
    <source>
        <dbReference type="Proteomes" id="UP000590511"/>
    </source>
</evidence>
<evidence type="ECO:0000313" key="4">
    <source>
        <dbReference type="Proteomes" id="UP000631312"/>
    </source>
</evidence>
<dbReference type="EMBL" id="JACHNC010000001">
    <property type="protein sequence ID" value="MBB4752624.1"/>
    <property type="molecule type" value="Genomic_DNA"/>
</dbReference>
<comment type="caution">
    <text evidence="2">The sequence shown here is derived from an EMBL/GenBank/DDBJ whole genome shotgun (WGS) entry which is preliminary data.</text>
</comment>
<organism evidence="2 3">
    <name type="scientific">Actinoplanes lobatus</name>
    <dbReference type="NCBI Taxonomy" id="113568"/>
    <lineage>
        <taxon>Bacteria</taxon>
        <taxon>Bacillati</taxon>
        <taxon>Actinomycetota</taxon>
        <taxon>Actinomycetes</taxon>
        <taxon>Micromonosporales</taxon>
        <taxon>Micromonosporaceae</taxon>
        <taxon>Actinoplanes</taxon>
    </lineage>
</organism>
<gene>
    <name evidence="1" type="ORF">Alo02nite_76090</name>
    <name evidence="2" type="ORF">BJ964_006785</name>
</gene>
<dbReference type="RefSeq" id="WP_188124434.1">
    <property type="nucleotide sequence ID" value="NZ_BOMP01000141.1"/>
</dbReference>
<reference evidence="1 4" key="2">
    <citation type="submission" date="2021-01" db="EMBL/GenBank/DDBJ databases">
        <title>Whole genome shotgun sequence of Actinoplanes lobatus NBRC 12513.</title>
        <authorList>
            <person name="Komaki H."/>
            <person name="Tamura T."/>
        </authorList>
    </citation>
    <scope>NUCLEOTIDE SEQUENCE [LARGE SCALE GENOMIC DNA]</scope>
    <source>
        <strain evidence="1 4">NBRC 12513</strain>
    </source>
</reference>